<proteinExistence type="predicted"/>
<dbReference type="Proteomes" id="UP000886998">
    <property type="component" value="Unassembled WGS sequence"/>
</dbReference>
<dbReference type="EMBL" id="BMAV01020534">
    <property type="protein sequence ID" value="GFY74057.1"/>
    <property type="molecule type" value="Genomic_DNA"/>
</dbReference>
<gene>
    <name evidence="1" type="ORF">TNIN_11121</name>
</gene>
<reference evidence="1" key="1">
    <citation type="submission" date="2020-08" db="EMBL/GenBank/DDBJ databases">
        <title>Multicomponent nature underlies the extraordinary mechanical properties of spider dragline silk.</title>
        <authorList>
            <person name="Kono N."/>
            <person name="Nakamura H."/>
            <person name="Mori M."/>
            <person name="Yoshida Y."/>
            <person name="Ohtoshi R."/>
            <person name="Malay A.D."/>
            <person name="Moran D.A.P."/>
            <person name="Tomita M."/>
            <person name="Numata K."/>
            <person name="Arakawa K."/>
        </authorList>
    </citation>
    <scope>NUCLEOTIDE SEQUENCE</scope>
</reference>
<evidence type="ECO:0000313" key="2">
    <source>
        <dbReference type="Proteomes" id="UP000886998"/>
    </source>
</evidence>
<keyword evidence="2" id="KW-1185">Reference proteome</keyword>
<evidence type="ECO:0000313" key="1">
    <source>
        <dbReference type="EMBL" id="GFY74057.1"/>
    </source>
</evidence>
<accession>A0A8X6YPA3</accession>
<protein>
    <submittedName>
        <fullName evidence="1">Uncharacterized protein</fullName>
    </submittedName>
</protein>
<name>A0A8X6YPA3_9ARAC</name>
<comment type="caution">
    <text evidence="1">The sequence shown here is derived from an EMBL/GenBank/DDBJ whole genome shotgun (WGS) entry which is preliminary data.</text>
</comment>
<dbReference type="AlphaFoldDB" id="A0A8X6YPA3"/>
<sequence length="85" mass="10097">MRRRIRTLQNEKERSNSPLMRMIYRSPSHRYFIKISPFSFVEHSVKYENLVSLQEAVGASKDGWSRKRIIPLNGEHSLRTSFESK</sequence>
<organism evidence="1 2">
    <name type="scientific">Trichonephila inaurata madagascariensis</name>
    <dbReference type="NCBI Taxonomy" id="2747483"/>
    <lineage>
        <taxon>Eukaryota</taxon>
        <taxon>Metazoa</taxon>
        <taxon>Ecdysozoa</taxon>
        <taxon>Arthropoda</taxon>
        <taxon>Chelicerata</taxon>
        <taxon>Arachnida</taxon>
        <taxon>Araneae</taxon>
        <taxon>Araneomorphae</taxon>
        <taxon>Entelegynae</taxon>
        <taxon>Araneoidea</taxon>
        <taxon>Nephilidae</taxon>
        <taxon>Trichonephila</taxon>
        <taxon>Trichonephila inaurata</taxon>
    </lineage>
</organism>